<keyword evidence="3" id="KW-0186">Copper</keyword>
<evidence type="ECO:0000313" key="9">
    <source>
        <dbReference type="Proteomes" id="UP000318081"/>
    </source>
</evidence>
<dbReference type="PROSITE" id="PS51318">
    <property type="entry name" value="TAT"/>
    <property type="match status" value="1"/>
</dbReference>
<dbReference type="Proteomes" id="UP000318081">
    <property type="component" value="Chromosome"/>
</dbReference>
<keyword evidence="1" id="KW-0479">Metal-binding</keyword>
<dbReference type="PANTHER" id="PTHR11709:SF394">
    <property type="entry name" value="FI03373P-RELATED"/>
    <property type="match status" value="1"/>
</dbReference>
<feature type="domain" description="Plastocyanin-like" evidence="6">
    <location>
        <begin position="252"/>
        <end position="359"/>
    </location>
</feature>
<dbReference type="InterPro" id="IPR006311">
    <property type="entry name" value="TAT_signal"/>
</dbReference>
<proteinExistence type="predicted"/>
<dbReference type="InterPro" id="IPR011706">
    <property type="entry name" value="Cu-oxidase_C"/>
</dbReference>
<evidence type="ECO:0000256" key="1">
    <source>
        <dbReference type="ARBA" id="ARBA00022723"/>
    </source>
</evidence>
<dbReference type="InterPro" id="IPR008972">
    <property type="entry name" value="Cupredoxin"/>
</dbReference>
<keyword evidence="9" id="KW-1185">Reference proteome</keyword>
<feature type="signal peptide" evidence="5">
    <location>
        <begin position="1"/>
        <end position="29"/>
    </location>
</feature>
<organism evidence="8 9">
    <name type="scientific">Stieleria magnilauensis</name>
    <dbReference type="NCBI Taxonomy" id="2527963"/>
    <lineage>
        <taxon>Bacteria</taxon>
        <taxon>Pseudomonadati</taxon>
        <taxon>Planctomycetota</taxon>
        <taxon>Planctomycetia</taxon>
        <taxon>Pirellulales</taxon>
        <taxon>Pirellulaceae</taxon>
        <taxon>Stieleria</taxon>
    </lineage>
</organism>
<feature type="region of interest" description="Disordered" evidence="4">
    <location>
        <begin position="449"/>
        <end position="473"/>
    </location>
</feature>
<dbReference type="InterPro" id="IPR045087">
    <property type="entry name" value="Cu-oxidase_fam"/>
</dbReference>
<dbReference type="Pfam" id="PF07732">
    <property type="entry name" value="Cu-oxidase_3"/>
    <property type="match status" value="1"/>
</dbReference>
<keyword evidence="2 8" id="KW-0560">Oxidoreductase</keyword>
<dbReference type="Pfam" id="PF07731">
    <property type="entry name" value="Cu-oxidase_2"/>
    <property type="match status" value="1"/>
</dbReference>
<dbReference type="CDD" id="cd04202">
    <property type="entry name" value="CuRO_D2_2dMcoN_like"/>
    <property type="match status" value="1"/>
</dbReference>
<dbReference type="SUPFAM" id="SSF49503">
    <property type="entry name" value="Cupredoxins"/>
    <property type="match status" value="2"/>
</dbReference>
<feature type="region of interest" description="Disordered" evidence="4">
    <location>
        <begin position="30"/>
        <end position="50"/>
    </location>
</feature>
<dbReference type="GO" id="GO:0016491">
    <property type="term" value="F:oxidoreductase activity"/>
    <property type="evidence" value="ECO:0007669"/>
    <property type="project" value="UniProtKB-KW"/>
</dbReference>
<dbReference type="EC" id="1.-.-.-" evidence="8"/>
<protein>
    <submittedName>
        <fullName evidence="8">Multicopper oxidase mco</fullName>
        <ecNumber evidence="8">1.-.-.-</ecNumber>
    </submittedName>
</protein>
<dbReference type="PANTHER" id="PTHR11709">
    <property type="entry name" value="MULTI-COPPER OXIDASE"/>
    <property type="match status" value="1"/>
</dbReference>
<feature type="domain" description="Plastocyanin-like" evidence="7">
    <location>
        <begin position="119"/>
        <end position="216"/>
    </location>
</feature>
<evidence type="ECO:0000259" key="6">
    <source>
        <dbReference type="Pfam" id="PF07731"/>
    </source>
</evidence>
<evidence type="ECO:0000256" key="2">
    <source>
        <dbReference type="ARBA" id="ARBA00023002"/>
    </source>
</evidence>
<accession>A0ABX5XTS8</accession>
<sequence length="473" mass="52358">MTNPEQRRGFIAQSAAALAGLFAIGRASAQDVPPQHGEHLGHKMSGSSQEFPRMHAGTGGPLGSPTDRGKLVSGYRGENLEPVPMTTPDLEKLPFTMVNGVKEFHLRPMPVKRELLPGQTFNFYGYNGSMPGPTIEVIEGDRVRVVVHNELPEATTIHWHGLECPNDMDGIPFITQKMIPAGGTMVYEFTVHQAISMAYHAHVGMQEAAGSIGMLVSYPKIAPSPAVDYDFGLLLQQFNIASNSDVVNTMAMDWNYLTINGRCGPYTTPLLVKLGSRVRLRFFNFSTLHQHPLHFHGHTGWLTGTEGGRIPETAWMPLNTVRIGIGEIREVEFVANNPGDWVMHCHMFHHTANHMTSQVGPHIRDPSLDEYKDVPAFPQLMQGKKPMNSSMMKKLMGPRETHGMADKWFMGSKGMFTVIRVLPEPLYTKITQTNDPIPVGASLFSEDGTAKHQSGQMNMPNMNHGDMKMKQKG</sequence>
<evidence type="ECO:0000313" key="8">
    <source>
        <dbReference type="EMBL" id="QDV85424.1"/>
    </source>
</evidence>
<reference evidence="8 9" key="1">
    <citation type="submission" date="2019-02" db="EMBL/GenBank/DDBJ databases">
        <title>Deep-cultivation of Planctomycetes and their phenomic and genomic characterization uncovers novel biology.</title>
        <authorList>
            <person name="Wiegand S."/>
            <person name="Jogler M."/>
            <person name="Boedeker C."/>
            <person name="Pinto D."/>
            <person name="Vollmers J."/>
            <person name="Rivas-Marin E."/>
            <person name="Kohn T."/>
            <person name="Peeters S.H."/>
            <person name="Heuer A."/>
            <person name="Rast P."/>
            <person name="Oberbeckmann S."/>
            <person name="Bunk B."/>
            <person name="Jeske O."/>
            <person name="Meyerdierks A."/>
            <person name="Storesund J.E."/>
            <person name="Kallscheuer N."/>
            <person name="Luecker S."/>
            <person name="Lage O.M."/>
            <person name="Pohl T."/>
            <person name="Merkel B.J."/>
            <person name="Hornburger P."/>
            <person name="Mueller R.-W."/>
            <person name="Bruemmer F."/>
            <person name="Labrenz M."/>
            <person name="Spormann A.M."/>
            <person name="Op den Camp H."/>
            <person name="Overmann J."/>
            <person name="Amann R."/>
            <person name="Jetten M.S.M."/>
            <person name="Mascher T."/>
            <person name="Medema M.H."/>
            <person name="Devos D.P."/>
            <person name="Kaster A.-K."/>
            <person name="Ovreas L."/>
            <person name="Rohde M."/>
            <person name="Galperin M.Y."/>
            <person name="Jogler C."/>
        </authorList>
    </citation>
    <scope>NUCLEOTIDE SEQUENCE [LARGE SCALE GENOMIC DNA]</scope>
    <source>
        <strain evidence="8 9">TBK1r</strain>
    </source>
</reference>
<feature type="chain" id="PRO_5045697831" evidence="5">
    <location>
        <begin position="30"/>
        <end position="473"/>
    </location>
</feature>
<feature type="compositionally biased region" description="Polar residues" evidence="4">
    <location>
        <begin position="451"/>
        <end position="461"/>
    </location>
</feature>
<keyword evidence="5" id="KW-0732">Signal</keyword>
<dbReference type="Gene3D" id="2.60.40.420">
    <property type="entry name" value="Cupredoxins - blue copper proteins"/>
    <property type="match status" value="1"/>
</dbReference>
<name>A0ABX5XTS8_9BACT</name>
<dbReference type="RefSeq" id="WP_145215031.1">
    <property type="nucleotide sequence ID" value="NZ_CP036432.1"/>
</dbReference>
<dbReference type="InterPro" id="IPR011707">
    <property type="entry name" value="Cu-oxidase-like_N"/>
</dbReference>
<evidence type="ECO:0000256" key="5">
    <source>
        <dbReference type="SAM" id="SignalP"/>
    </source>
</evidence>
<evidence type="ECO:0000256" key="4">
    <source>
        <dbReference type="SAM" id="MobiDB-lite"/>
    </source>
</evidence>
<evidence type="ECO:0000256" key="3">
    <source>
        <dbReference type="ARBA" id="ARBA00023008"/>
    </source>
</evidence>
<evidence type="ECO:0000259" key="7">
    <source>
        <dbReference type="Pfam" id="PF07732"/>
    </source>
</evidence>
<dbReference type="EMBL" id="CP036432">
    <property type="protein sequence ID" value="QDV85424.1"/>
    <property type="molecule type" value="Genomic_DNA"/>
</dbReference>
<gene>
    <name evidence="8" type="primary">mco_3</name>
    <name evidence="8" type="ORF">TBK1r_44050</name>
</gene>